<accession>A0AB39I551</accession>
<dbReference type="SUPFAM" id="SSF53448">
    <property type="entry name" value="Nucleotide-diphospho-sugar transferases"/>
    <property type="match status" value="1"/>
</dbReference>
<dbReference type="InterPro" id="IPR029044">
    <property type="entry name" value="Nucleotide-diphossugar_trans"/>
</dbReference>
<dbReference type="CDD" id="cd04182">
    <property type="entry name" value="GT_2_like_f"/>
    <property type="match status" value="1"/>
</dbReference>
<feature type="domain" description="MobA-like NTP transferase" evidence="2">
    <location>
        <begin position="5"/>
        <end position="163"/>
    </location>
</feature>
<organism evidence="3">
    <name type="scientific">Pseudomonas sp. Hg7Tf</name>
    <dbReference type="NCBI Taxonomy" id="3236988"/>
    <lineage>
        <taxon>Bacteria</taxon>
        <taxon>Pseudomonadati</taxon>
        <taxon>Pseudomonadota</taxon>
        <taxon>Gammaproteobacteria</taxon>
        <taxon>Pseudomonadales</taxon>
        <taxon>Pseudomonadaceae</taxon>
        <taxon>Pseudomonas</taxon>
    </lineage>
</organism>
<keyword evidence="3" id="KW-0808">Transferase</keyword>
<dbReference type="PANTHER" id="PTHR43777">
    <property type="entry name" value="MOLYBDENUM COFACTOR CYTIDYLYLTRANSFERASE"/>
    <property type="match status" value="1"/>
</dbReference>
<dbReference type="Gene3D" id="3.90.550.10">
    <property type="entry name" value="Spore Coat Polysaccharide Biosynthesis Protein SpsA, Chain A"/>
    <property type="match status" value="1"/>
</dbReference>
<dbReference type="AlphaFoldDB" id="A0AB39I551"/>
<evidence type="ECO:0000313" key="3">
    <source>
        <dbReference type="EMBL" id="XDK38757.1"/>
    </source>
</evidence>
<sequence>MSVVALVLAAGQGTRFGTDKRRAGLADGRSLLVHSVERARTVFDDVRVVLREGEQAQDFGLPSECRVVYSPEAAQGIGHSLAAGVAALVDSSAQSVAILLADMPWIAPATLSQLAVAATASTIVFPLYEGRRGHPVLFGRDLWPALTQLKGDEGARSVLQAHRQCCVRVAVDDAGVLRDVDTPDVLRDHG</sequence>
<dbReference type="EMBL" id="CP162607">
    <property type="protein sequence ID" value="XDK38757.1"/>
    <property type="molecule type" value="Genomic_DNA"/>
</dbReference>
<evidence type="ECO:0000256" key="1">
    <source>
        <dbReference type="ARBA" id="ARBA00022842"/>
    </source>
</evidence>
<dbReference type="PANTHER" id="PTHR43777:SF1">
    <property type="entry name" value="MOLYBDENUM COFACTOR CYTIDYLYLTRANSFERASE"/>
    <property type="match status" value="1"/>
</dbReference>
<dbReference type="RefSeq" id="WP_045185264.1">
    <property type="nucleotide sequence ID" value="NZ_CP162607.1"/>
</dbReference>
<proteinExistence type="predicted"/>
<evidence type="ECO:0000259" key="2">
    <source>
        <dbReference type="Pfam" id="PF12804"/>
    </source>
</evidence>
<protein>
    <submittedName>
        <fullName evidence="3">NTP transferase domain-containing protein</fullName>
    </submittedName>
</protein>
<keyword evidence="1" id="KW-0460">Magnesium</keyword>
<gene>
    <name evidence="3" type="ORF">AB4Y39_08840</name>
</gene>
<reference evidence="3" key="1">
    <citation type="submission" date="2024-07" db="EMBL/GenBank/DDBJ databases">
        <title>Identification and characteristics of a novel species of coltsfoot's symbiotic bacteria.</title>
        <authorList>
            <person name="Juszczyk A."/>
            <person name="Jasielczuk I."/>
            <person name="Gurgul A."/>
            <person name="Rogala M."/>
            <person name="Kowalczyk A."/>
            <person name="Szmatola T."/>
            <person name="Kosecka-Strojek M."/>
            <person name="Arent Z."/>
            <person name="Latowski D."/>
        </authorList>
    </citation>
    <scope>NUCLEOTIDE SEQUENCE</scope>
    <source>
        <strain evidence="3">Hg7Tf</strain>
    </source>
</reference>
<name>A0AB39I551_9PSED</name>
<dbReference type="Pfam" id="PF12804">
    <property type="entry name" value="NTP_transf_3"/>
    <property type="match status" value="1"/>
</dbReference>
<dbReference type="GO" id="GO:0016779">
    <property type="term" value="F:nucleotidyltransferase activity"/>
    <property type="evidence" value="ECO:0007669"/>
    <property type="project" value="UniProtKB-ARBA"/>
</dbReference>
<dbReference type="InterPro" id="IPR025877">
    <property type="entry name" value="MobA-like_NTP_Trfase"/>
</dbReference>